<dbReference type="GO" id="GO:0050660">
    <property type="term" value="F:flavin adenine dinucleotide binding"/>
    <property type="evidence" value="ECO:0007669"/>
    <property type="project" value="InterPro"/>
</dbReference>
<dbReference type="InterPro" id="IPR000644">
    <property type="entry name" value="CBS_dom"/>
</dbReference>
<organism evidence="13 14">
    <name type="scientific">Bradyrhizobium diazoefficiens</name>
    <dbReference type="NCBI Taxonomy" id="1355477"/>
    <lineage>
        <taxon>Bacteria</taxon>
        <taxon>Pseudomonadati</taxon>
        <taxon>Pseudomonadota</taxon>
        <taxon>Alphaproteobacteria</taxon>
        <taxon>Hyphomicrobiales</taxon>
        <taxon>Nitrobacteraceae</taxon>
        <taxon>Bradyrhizobium</taxon>
    </lineage>
</organism>
<keyword evidence="3 9" id="KW-0812">Transmembrane</keyword>
<keyword evidence="5 9" id="KW-1133">Transmembrane helix</keyword>
<keyword evidence="6 8" id="KW-0129">CBS domain</keyword>
<evidence type="ECO:0000256" key="1">
    <source>
        <dbReference type="ARBA" id="ARBA00004141"/>
    </source>
</evidence>
<keyword evidence="4" id="KW-0677">Repeat</keyword>
<dbReference type="PROSITE" id="PS51371">
    <property type="entry name" value="CBS"/>
    <property type="match status" value="2"/>
</dbReference>
<evidence type="ECO:0000256" key="8">
    <source>
        <dbReference type="PROSITE-ProRule" id="PRU00703"/>
    </source>
</evidence>
<dbReference type="Pfam" id="PF01595">
    <property type="entry name" value="CNNM"/>
    <property type="match status" value="1"/>
</dbReference>
<dbReference type="Gene3D" id="3.10.580.10">
    <property type="entry name" value="CBS-domain"/>
    <property type="match status" value="1"/>
</dbReference>
<comment type="subcellular location">
    <subcellularLocation>
        <location evidence="1">Membrane</location>
        <topology evidence="1">Multi-pass membrane protein</topology>
    </subcellularLocation>
</comment>
<evidence type="ECO:0000259" key="11">
    <source>
        <dbReference type="PROSITE" id="PS51371"/>
    </source>
</evidence>
<evidence type="ECO:0000256" key="3">
    <source>
        <dbReference type="ARBA" id="ARBA00022692"/>
    </source>
</evidence>
<feature type="domain" description="CBS" evidence="11">
    <location>
        <begin position="316"/>
        <end position="373"/>
    </location>
</feature>
<dbReference type="FunFam" id="3.30.465.10:FF:000023">
    <property type="entry name" value="Magnesium and cobalt transporter"/>
    <property type="match status" value="1"/>
</dbReference>
<dbReference type="CDD" id="cd04590">
    <property type="entry name" value="CBS_pair_CorC_HlyC_assoc"/>
    <property type="match status" value="1"/>
</dbReference>
<accession>A0A0E4BQN7</accession>
<evidence type="ECO:0000256" key="9">
    <source>
        <dbReference type="PROSITE-ProRule" id="PRU01193"/>
    </source>
</evidence>
<protein>
    <recommendedName>
        <fullName evidence="15">HlyC/CorC family transporter</fullName>
    </recommendedName>
</protein>
<dbReference type="InterPro" id="IPR036318">
    <property type="entry name" value="FAD-bd_PCMH-like_sf"/>
</dbReference>
<dbReference type="InterPro" id="IPR016169">
    <property type="entry name" value="FAD-bd_PCMH_sub2"/>
</dbReference>
<feature type="transmembrane region" description="Helical" evidence="10">
    <location>
        <begin position="40"/>
        <end position="61"/>
    </location>
</feature>
<evidence type="ECO:0000256" key="2">
    <source>
        <dbReference type="ARBA" id="ARBA00006446"/>
    </source>
</evidence>
<dbReference type="InterPro" id="IPR005170">
    <property type="entry name" value="Transptr-assoc_dom"/>
</dbReference>
<evidence type="ECO:0000256" key="7">
    <source>
        <dbReference type="ARBA" id="ARBA00023136"/>
    </source>
</evidence>
<evidence type="ECO:0000256" key="10">
    <source>
        <dbReference type="SAM" id="Phobius"/>
    </source>
</evidence>
<comment type="similarity">
    <text evidence="2">Belongs to the UPF0053 family. Hemolysin C subfamily.</text>
</comment>
<feature type="domain" description="CBS" evidence="11">
    <location>
        <begin position="252"/>
        <end position="313"/>
    </location>
</feature>
<dbReference type="InterPro" id="IPR002550">
    <property type="entry name" value="CNNM"/>
</dbReference>
<evidence type="ECO:0000256" key="5">
    <source>
        <dbReference type="ARBA" id="ARBA00022989"/>
    </source>
</evidence>
<dbReference type="InterPro" id="IPR044751">
    <property type="entry name" value="Ion_transp-like_CBS"/>
</dbReference>
<dbReference type="Gene3D" id="3.30.465.10">
    <property type="match status" value="1"/>
</dbReference>
<dbReference type="SUPFAM" id="SSF54631">
    <property type="entry name" value="CBS-domain pair"/>
    <property type="match status" value="1"/>
</dbReference>
<dbReference type="InterPro" id="IPR046342">
    <property type="entry name" value="CBS_dom_sf"/>
</dbReference>
<dbReference type="AlphaFoldDB" id="A0A0E4BQN7"/>
<keyword evidence="7 9" id="KW-0472">Membrane</keyword>
<dbReference type="SMART" id="SM01091">
    <property type="entry name" value="CorC_HlyC"/>
    <property type="match status" value="1"/>
</dbReference>
<name>A0A0E4BQN7_9BRAD</name>
<proteinExistence type="inferred from homology"/>
<dbReference type="GO" id="GO:0005886">
    <property type="term" value="C:plasma membrane"/>
    <property type="evidence" value="ECO:0007669"/>
    <property type="project" value="TreeGrafter"/>
</dbReference>
<gene>
    <name evidence="13" type="ORF">NK6_4581</name>
</gene>
<sequence>MVPDATELPAFSSQNTYINACAAIRPHSHTSGTSMLSVELVIVVVLIVINGLLSMSELAVVSSRPARLSLLAAKGVRGADRALTLAADPGKFLSTVQIGITLVGVLSGAFSGATLGQRLAQWLVELGLSAGIADIVGVGIVVTLITYATLIVGELVPKQVALRDPESIAVKVAPAMHVLARISLPLVFLLDLSGKLILTLLGRGGKAEEKVSEDEIHHLVSEAENAGVLEPGEKEMIAGVMRLGDRPVGAVMTPRTEVDEIDLNDAPEAIQQIIAKSPHSRFPASDGERDKPIGVLQAKDLLVAFMSERTPDLRALVREAPSIPASADARDVLAILRAAPVHVGFVYDEYGAFEGVVTAADILESIVGAFHSEEGPPEPAYVKRADDSLLVAGWMPVDEFCELLGIELPPHHRFYTVAGLVLQHFNVLPNVGDAFDLGGWHIEVVDLDGRRIDKILASRRGEQAAA</sequence>
<evidence type="ECO:0000256" key="6">
    <source>
        <dbReference type="ARBA" id="ARBA00023122"/>
    </source>
</evidence>
<dbReference type="Proteomes" id="UP000063308">
    <property type="component" value="Chromosome"/>
</dbReference>
<dbReference type="Pfam" id="PF03471">
    <property type="entry name" value="CorC_HlyC"/>
    <property type="match status" value="1"/>
</dbReference>
<reference evidence="13 14" key="1">
    <citation type="submission" date="2014-11" db="EMBL/GenBank/DDBJ databases">
        <title>Symbiosis island explosion on the genome of extra-slow-growing strains of soybean bradyrhizobia with massive insertion sequences.</title>
        <authorList>
            <person name="Iida T."/>
            <person name="Minamisawa K."/>
        </authorList>
    </citation>
    <scope>NUCLEOTIDE SEQUENCE [LARGE SCALE GENOMIC DNA]</scope>
    <source>
        <strain evidence="13 14">NK6</strain>
    </source>
</reference>
<dbReference type="Pfam" id="PF00571">
    <property type="entry name" value="CBS"/>
    <property type="match status" value="1"/>
</dbReference>
<evidence type="ECO:0008006" key="15">
    <source>
        <dbReference type="Google" id="ProtNLM"/>
    </source>
</evidence>
<evidence type="ECO:0000313" key="14">
    <source>
        <dbReference type="Proteomes" id="UP000063308"/>
    </source>
</evidence>
<feature type="transmembrane region" description="Helical" evidence="10">
    <location>
        <begin position="92"/>
        <end position="115"/>
    </location>
</feature>
<dbReference type="PANTHER" id="PTHR22777:SF17">
    <property type="entry name" value="UPF0053 PROTEIN SLL0260"/>
    <property type="match status" value="1"/>
</dbReference>
<feature type="domain" description="CNNM transmembrane" evidence="12">
    <location>
        <begin position="32"/>
        <end position="233"/>
    </location>
</feature>
<evidence type="ECO:0000313" key="13">
    <source>
        <dbReference type="EMBL" id="BAR57748.1"/>
    </source>
</evidence>
<evidence type="ECO:0000259" key="12">
    <source>
        <dbReference type="PROSITE" id="PS51846"/>
    </source>
</evidence>
<feature type="transmembrane region" description="Helical" evidence="10">
    <location>
        <begin position="135"/>
        <end position="156"/>
    </location>
</feature>
<dbReference type="PROSITE" id="PS51846">
    <property type="entry name" value="CNNM"/>
    <property type="match status" value="1"/>
</dbReference>
<dbReference type="SUPFAM" id="SSF56176">
    <property type="entry name" value="FAD-binding/transporter-associated domain-like"/>
    <property type="match status" value="1"/>
</dbReference>
<dbReference type="PANTHER" id="PTHR22777">
    <property type="entry name" value="HEMOLYSIN-RELATED"/>
    <property type="match status" value="1"/>
</dbReference>
<dbReference type="EMBL" id="AP014685">
    <property type="protein sequence ID" value="BAR57748.1"/>
    <property type="molecule type" value="Genomic_DNA"/>
</dbReference>
<evidence type="ECO:0000256" key="4">
    <source>
        <dbReference type="ARBA" id="ARBA00022737"/>
    </source>
</evidence>